<name>A0ABU1MQV9_9SPHN</name>
<dbReference type="SUPFAM" id="SSF47473">
    <property type="entry name" value="EF-hand"/>
    <property type="match status" value="1"/>
</dbReference>
<dbReference type="SMART" id="SM00054">
    <property type="entry name" value="EFh"/>
    <property type="match status" value="2"/>
</dbReference>
<dbReference type="PANTHER" id="PTHR10827">
    <property type="entry name" value="RETICULOCALBIN"/>
    <property type="match status" value="1"/>
</dbReference>
<dbReference type="InterPro" id="IPR018247">
    <property type="entry name" value="EF_Hand_1_Ca_BS"/>
</dbReference>
<sequence length="229" mass="23890">MKKSVLGLGGALAALAGAGALYAAAASAPAQADPAAPGRAMGDGGITWAQAQAQADALWQRMDVNKDGKIDQADRDARLAQRFDAIDTNHDGVISRAEFMAQHHMMKPGMPPMAGRDGDMPPPPPPGGMAPEGGRHGWHGMRMGGFGAVLHAALRDKDGAVTRAAYDAAVKSQFDRADTNHDGKLTREEIRAAFGREGHRWGGKGGPGGPRWRDGERMDGPPPPPPAGN</sequence>
<proteinExistence type="predicted"/>
<feature type="chain" id="PRO_5047336307" evidence="2">
    <location>
        <begin position="33"/>
        <end position="229"/>
    </location>
</feature>
<dbReference type="InterPro" id="IPR011992">
    <property type="entry name" value="EF-hand-dom_pair"/>
</dbReference>
<dbReference type="PROSITE" id="PS00018">
    <property type="entry name" value="EF_HAND_1"/>
    <property type="match status" value="2"/>
</dbReference>
<dbReference type="InterPro" id="IPR002048">
    <property type="entry name" value="EF_hand_dom"/>
</dbReference>
<evidence type="ECO:0000259" key="3">
    <source>
        <dbReference type="PROSITE" id="PS50222"/>
    </source>
</evidence>
<feature type="domain" description="EF-hand" evidence="3">
    <location>
        <begin position="74"/>
        <end position="109"/>
    </location>
</feature>
<evidence type="ECO:0000313" key="5">
    <source>
        <dbReference type="Proteomes" id="UP001184150"/>
    </source>
</evidence>
<evidence type="ECO:0000256" key="2">
    <source>
        <dbReference type="SAM" id="SignalP"/>
    </source>
</evidence>
<comment type="caution">
    <text evidence="4">The sequence shown here is derived from an EMBL/GenBank/DDBJ whole genome shotgun (WGS) entry which is preliminary data.</text>
</comment>
<keyword evidence="5" id="KW-1185">Reference proteome</keyword>
<accession>A0ABU1MQV9</accession>
<organism evidence="4 5">
    <name type="scientific">Novosphingobium capsulatum</name>
    <dbReference type="NCBI Taxonomy" id="13688"/>
    <lineage>
        <taxon>Bacteria</taxon>
        <taxon>Pseudomonadati</taxon>
        <taxon>Pseudomonadota</taxon>
        <taxon>Alphaproteobacteria</taxon>
        <taxon>Sphingomonadales</taxon>
        <taxon>Sphingomonadaceae</taxon>
        <taxon>Novosphingobium</taxon>
    </lineage>
</organism>
<dbReference type="RefSeq" id="WP_158271907.1">
    <property type="nucleotide sequence ID" value="NZ_JAVDRD010000009.1"/>
</dbReference>
<dbReference type="Pfam" id="PF13202">
    <property type="entry name" value="EF-hand_5"/>
    <property type="match status" value="3"/>
</dbReference>
<gene>
    <name evidence="4" type="ORF">J2792_003274</name>
</gene>
<dbReference type="Proteomes" id="UP001184150">
    <property type="component" value="Unassembled WGS sequence"/>
</dbReference>
<feature type="compositionally biased region" description="Pro residues" evidence="1">
    <location>
        <begin position="220"/>
        <end position="229"/>
    </location>
</feature>
<dbReference type="PANTHER" id="PTHR10827:SF102">
    <property type="entry name" value="EF-HAND DOMAIN-CONTAINING PROTEIN"/>
    <property type="match status" value="1"/>
</dbReference>
<feature type="region of interest" description="Disordered" evidence="1">
    <location>
        <begin position="193"/>
        <end position="229"/>
    </location>
</feature>
<evidence type="ECO:0000313" key="4">
    <source>
        <dbReference type="EMBL" id="MDR6512391.1"/>
    </source>
</evidence>
<protein>
    <submittedName>
        <fullName evidence="4">Ca2+-binding EF-hand superfamily protein</fullName>
    </submittedName>
</protein>
<dbReference type="Gene3D" id="1.10.238.10">
    <property type="entry name" value="EF-hand"/>
    <property type="match status" value="2"/>
</dbReference>
<feature type="domain" description="EF-hand" evidence="3">
    <location>
        <begin position="165"/>
        <end position="200"/>
    </location>
</feature>
<dbReference type="PROSITE" id="PS50222">
    <property type="entry name" value="EF_HAND_2"/>
    <property type="match status" value="2"/>
</dbReference>
<reference evidence="4 5" key="1">
    <citation type="submission" date="2023-07" db="EMBL/GenBank/DDBJ databases">
        <title>Sorghum-associated microbial communities from plants grown in Nebraska, USA.</title>
        <authorList>
            <person name="Schachtman D."/>
        </authorList>
    </citation>
    <scope>NUCLEOTIDE SEQUENCE [LARGE SCALE GENOMIC DNA]</scope>
    <source>
        <strain evidence="4 5">DS1027</strain>
    </source>
</reference>
<feature type="signal peptide" evidence="2">
    <location>
        <begin position="1"/>
        <end position="32"/>
    </location>
</feature>
<dbReference type="EMBL" id="JAVDRD010000009">
    <property type="protein sequence ID" value="MDR6512391.1"/>
    <property type="molecule type" value="Genomic_DNA"/>
</dbReference>
<evidence type="ECO:0000256" key="1">
    <source>
        <dbReference type="SAM" id="MobiDB-lite"/>
    </source>
</evidence>
<keyword evidence="2" id="KW-0732">Signal</keyword>